<organism evidence="5 6">
    <name type="scientific">Candidatus Allofournierella merdipullorum</name>
    <dbReference type="NCBI Taxonomy" id="2838595"/>
    <lineage>
        <taxon>Bacteria</taxon>
        <taxon>Bacillati</taxon>
        <taxon>Bacillota</taxon>
        <taxon>Clostridia</taxon>
        <taxon>Eubacteriales</taxon>
        <taxon>Oscillospiraceae</taxon>
        <taxon>Allofournierella</taxon>
    </lineage>
</organism>
<dbReference type="GO" id="GO:0045892">
    <property type="term" value="P:negative regulation of DNA-templated transcription"/>
    <property type="evidence" value="ECO:0007669"/>
    <property type="project" value="TreeGrafter"/>
</dbReference>
<dbReference type="AlphaFoldDB" id="A0A9D2E2S5"/>
<dbReference type="Gene3D" id="3.40.1410.10">
    <property type="entry name" value="Chorismate lyase-like"/>
    <property type="match status" value="1"/>
</dbReference>
<sequence>MNGFWEQIVIDRSVPIPLYFQLKEAVKRAIKQKQLQIGEQIPPETQLCDLLHLSRPTVHQALTTLVSEGYLARNQGHAVYVANPKVSGDFLKRLQNFSSEMHQAGMKPSTQVLRKKIIIDNTNVNEQLGLPLGEPCFYLERLRSADGFPLVYLETYLPYKRFEGIAKVDFESNSLYDTLETEYNTPVYCAKRQIEAVNADVHIAKLLDVPKGAAICFVKTIGYDQQGVPIEYSVAHYRGDRNRFTVTLYNGQSL</sequence>
<keyword evidence="2" id="KW-0238">DNA-binding</keyword>
<dbReference type="PRINTS" id="PR00035">
    <property type="entry name" value="HTHGNTR"/>
</dbReference>
<dbReference type="InterPro" id="IPR036388">
    <property type="entry name" value="WH-like_DNA-bd_sf"/>
</dbReference>
<protein>
    <submittedName>
        <fullName evidence="5">GntR family transcriptional regulator</fullName>
    </submittedName>
</protein>
<dbReference type="GO" id="GO:0003677">
    <property type="term" value="F:DNA binding"/>
    <property type="evidence" value="ECO:0007669"/>
    <property type="project" value="UniProtKB-KW"/>
</dbReference>
<keyword evidence="1" id="KW-0805">Transcription regulation</keyword>
<evidence type="ECO:0000256" key="3">
    <source>
        <dbReference type="ARBA" id="ARBA00023163"/>
    </source>
</evidence>
<evidence type="ECO:0000313" key="5">
    <source>
        <dbReference type="EMBL" id="HIZ30163.1"/>
    </source>
</evidence>
<dbReference type="Pfam" id="PF07702">
    <property type="entry name" value="UTRA"/>
    <property type="match status" value="1"/>
</dbReference>
<dbReference type="EMBL" id="DXBV01000025">
    <property type="protein sequence ID" value="HIZ30163.1"/>
    <property type="molecule type" value="Genomic_DNA"/>
</dbReference>
<evidence type="ECO:0000256" key="1">
    <source>
        <dbReference type="ARBA" id="ARBA00023015"/>
    </source>
</evidence>
<dbReference type="SMART" id="SM00866">
    <property type="entry name" value="UTRA"/>
    <property type="match status" value="1"/>
</dbReference>
<evidence type="ECO:0000313" key="6">
    <source>
        <dbReference type="Proteomes" id="UP000824035"/>
    </source>
</evidence>
<dbReference type="CDD" id="cd07377">
    <property type="entry name" value="WHTH_GntR"/>
    <property type="match status" value="1"/>
</dbReference>
<dbReference type="InterPro" id="IPR011663">
    <property type="entry name" value="UTRA"/>
</dbReference>
<dbReference type="Gene3D" id="1.10.10.10">
    <property type="entry name" value="Winged helix-like DNA-binding domain superfamily/Winged helix DNA-binding domain"/>
    <property type="match status" value="1"/>
</dbReference>
<dbReference type="InterPro" id="IPR050679">
    <property type="entry name" value="Bact_HTH_transcr_reg"/>
</dbReference>
<dbReference type="PROSITE" id="PS50949">
    <property type="entry name" value="HTH_GNTR"/>
    <property type="match status" value="1"/>
</dbReference>
<dbReference type="SUPFAM" id="SSF46785">
    <property type="entry name" value="Winged helix' DNA-binding domain"/>
    <property type="match status" value="1"/>
</dbReference>
<name>A0A9D2E2S5_9FIRM</name>
<dbReference type="Pfam" id="PF00392">
    <property type="entry name" value="GntR"/>
    <property type="match status" value="1"/>
</dbReference>
<dbReference type="InterPro" id="IPR000524">
    <property type="entry name" value="Tscrpt_reg_HTH_GntR"/>
</dbReference>
<evidence type="ECO:0000256" key="2">
    <source>
        <dbReference type="ARBA" id="ARBA00023125"/>
    </source>
</evidence>
<dbReference type="GO" id="GO:0003700">
    <property type="term" value="F:DNA-binding transcription factor activity"/>
    <property type="evidence" value="ECO:0007669"/>
    <property type="project" value="InterPro"/>
</dbReference>
<dbReference type="InterPro" id="IPR028978">
    <property type="entry name" value="Chorismate_lyase_/UTRA_dom_sf"/>
</dbReference>
<evidence type="ECO:0000259" key="4">
    <source>
        <dbReference type="PROSITE" id="PS50949"/>
    </source>
</evidence>
<dbReference type="InterPro" id="IPR036390">
    <property type="entry name" value="WH_DNA-bd_sf"/>
</dbReference>
<dbReference type="SUPFAM" id="SSF64288">
    <property type="entry name" value="Chorismate lyase-like"/>
    <property type="match status" value="1"/>
</dbReference>
<dbReference type="PANTHER" id="PTHR44846:SF1">
    <property type="entry name" value="MANNOSYL-D-GLYCERATE TRANSPORT_METABOLISM SYSTEM REPRESSOR MNGR-RELATED"/>
    <property type="match status" value="1"/>
</dbReference>
<reference evidence="5" key="1">
    <citation type="journal article" date="2021" name="PeerJ">
        <title>Extensive microbial diversity within the chicken gut microbiome revealed by metagenomics and culture.</title>
        <authorList>
            <person name="Gilroy R."/>
            <person name="Ravi A."/>
            <person name="Getino M."/>
            <person name="Pursley I."/>
            <person name="Horton D.L."/>
            <person name="Alikhan N.F."/>
            <person name="Baker D."/>
            <person name="Gharbi K."/>
            <person name="Hall N."/>
            <person name="Watson M."/>
            <person name="Adriaenssens E.M."/>
            <person name="Foster-Nyarko E."/>
            <person name="Jarju S."/>
            <person name="Secka A."/>
            <person name="Antonio M."/>
            <person name="Oren A."/>
            <person name="Chaudhuri R.R."/>
            <person name="La Ragione R."/>
            <person name="Hildebrand F."/>
            <person name="Pallen M.J."/>
        </authorList>
    </citation>
    <scope>NUCLEOTIDE SEQUENCE</scope>
    <source>
        <strain evidence="5">ChiGjej4B4-18154</strain>
    </source>
</reference>
<proteinExistence type="predicted"/>
<gene>
    <name evidence="5" type="ORF">H9813_02870</name>
</gene>
<feature type="domain" description="HTH gntR-type" evidence="4">
    <location>
        <begin position="16"/>
        <end position="84"/>
    </location>
</feature>
<dbReference type="Proteomes" id="UP000824035">
    <property type="component" value="Unassembled WGS sequence"/>
</dbReference>
<reference evidence="5" key="2">
    <citation type="submission" date="2021-04" db="EMBL/GenBank/DDBJ databases">
        <authorList>
            <person name="Gilroy R."/>
        </authorList>
    </citation>
    <scope>NUCLEOTIDE SEQUENCE</scope>
    <source>
        <strain evidence="5">ChiGjej4B4-18154</strain>
    </source>
</reference>
<dbReference type="PANTHER" id="PTHR44846">
    <property type="entry name" value="MANNOSYL-D-GLYCERATE TRANSPORT/METABOLISM SYSTEM REPRESSOR MNGR-RELATED"/>
    <property type="match status" value="1"/>
</dbReference>
<accession>A0A9D2E2S5</accession>
<dbReference type="SMART" id="SM00345">
    <property type="entry name" value="HTH_GNTR"/>
    <property type="match status" value="1"/>
</dbReference>
<keyword evidence="3" id="KW-0804">Transcription</keyword>
<comment type="caution">
    <text evidence="5">The sequence shown here is derived from an EMBL/GenBank/DDBJ whole genome shotgun (WGS) entry which is preliminary data.</text>
</comment>